<name>A0A7R9U4F1_9STRA</name>
<gene>
    <name evidence="2" type="ORF">PPYR1160_LOCUS3676</name>
</gene>
<sequence>MGYQWVTTLVLGILAFLFGRFMGVQVRVGMALFGVDIWARDSLRLTFEDSSWMSAGTGMVLDEQHSPRDFHEELRKFRKYQEQTALLFDVPEPVAVPRLAVNPDGTQGIPPSEDVLPEDTGEGDTHESCFLQGKCAIRYSCIKMQKAPAGGQPVCLDFIRDADRVDVDERETCAAYSFMAGTRLDWEFRLLRTSSCKVYVLNPMMSPDAFKEALREGKATVDEAKRMFHLQAGLPGMVSSHVPEELRLKREMSFGEIKKFFNHGRRILQIVRIDCGGCEFEVLKKNAVNKPFRMVRQLVMRLYKSQMTNPEVSETVDEAFGMLRRLVDTQSMELVHHEYTSGVGWSSSPENQNIDITFIMPRW</sequence>
<dbReference type="Pfam" id="PF13383">
    <property type="entry name" value="Methyltransf_22"/>
    <property type="match status" value="1"/>
</dbReference>
<organism evidence="2">
    <name type="scientific">Pinguiococcus pyrenoidosus</name>
    <dbReference type="NCBI Taxonomy" id="172671"/>
    <lineage>
        <taxon>Eukaryota</taxon>
        <taxon>Sar</taxon>
        <taxon>Stramenopiles</taxon>
        <taxon>Ochrophyta</taxon>
        <taxon>Pinguiophyceae</taxon>
        <taxon>Pinguiochrysidales</taxon>
        <taxon>Pinguiochrysidaceae</taxon>
        <taxon>Pinguiococcus</taxon>
    </lineage>
</organism>
<evidence type="ECO:0000259" key="1">
    <source>
        <dbReference type="Pfam" id="PF13383"/>
    </source>
</evidence>
<evidence type="ECO:0000313" key="2">
    <source>
        <dbReference type="EMBL" id="CAD8254184.1"/>
    </source>
</evidence>
<protein>
    <recommendedName>
        <fullName evidence="1">Methyltransferase domain-containing protein</fullName>
    </recommendedName>
</protein>
<feature type="domain" description="Methyltransferase" evidence="1">
    <location>
        <begin position="122"/>
        <end position="292"/>
    </location>
</feature>
<proteinExistence type="predicted"/>
<dbReference type="InterPro" id="IPR025714">
    <property type="entry name" value="Methyltranfer_dom"/>
</dbReference>
<accession>A0A7R9U4F1</accession>
<reference evidence="2" key="1">
    <citation type="submission" date="2021-01" db="EMBL/GenBank/DDBJ databases">
        <authorList>
            <person name="Corre E."/>
            <person name="Pelletier E."/>
            <person name="Niang G."/>
            <person name="Scheremetjew M."/>
            <person name="Finn R."/>
            <person name="Kale V."/>
            <person name="Holt S."/>
            <person name="Cochrane G."/>
            <person name="Meng A."/>
            <person name="Brown T."/>
            <person name="Cohen L."/>
        </authorList>
    </citation>
    <scope>NUCLEOTIDE SEQUENCE</scope>
    <source>
        <strain evidence="2">CCMP2078</strain>
    </source>
</reference>
<dbReference type="AlphaFoldDB" id="A0A7R9U4F1"/>
<dbReference type="EMBL" id="HBEA01004821">
    <property type="protein sequence ID" value="CAD8254184.1"/>
    <property type="molecule type" value="Transcribed_RNA"/>
</dbReference>